<protein>
    <submittedName>
        <fullName evidence="2">Transporter</fullName>
    </submittedName>
</protein>
<feature type="transmembrane region" description="Helical" evidence="1">
    <location>
        <begin position="70"/>
        <end position="91"/>
    </location>
</feature>
<name>A0A931C8C8_9ACTN</name>
<dbReference type="RefSeq" id="WP_196417062.1">
    <property type="nucleotide sequence ID" value="NZ_JADQTO010000014.1"/>
</dbReference>
<keyword evidence="1" id="KW-0812">Transmembrane</keyword>
<feature type="transmembrane region" description="Helical" evidence="1">
    <location>
        <begin position="39"/>
        <end position="58"/>
    </location>
</feature>
<proteinExistence type="predicted"/>
<dbReference type="EMBL" id="JADQTO010000014">
    <property type="protein sequence ID" value="MBG0565295.1"/>
    <property type="molecule type" value="Genomic_DNA"/>
</dbReference>
<comment type="caution">
    <text evidence="2">The sequence shown here is derived from an EMBL/GenBank/DDBJ whole genome shotgun (WGS) entry which is preliminary data.</text>
</comment>
<reference evidence="2" key="1">
    <citation type="submission" date="2020-11" db="EMBL/GenBank/DDBJ databases">
        <title>Isolation and identification of active actinomycetes.</title>
        <authorList>
            <person name="Sun X."/>
        </authorList>
    </citation>
    <scope>NUCLEOTIDE SEQUENCE</scope>
    <source>
        <strain evidence="2">NEAU-A11</strain>
    </source>
</reference>
<keyword evidence="1" id="KW-1133">Transmembrane helix</keyword>
<organism evidence="2 3">
    <name type="scientific">Actinoplanes aureus</name>
    <dbReference type="NCBI Taxonomy" id="2792083"/>
    <lineage>
        <taxon>Bacteria</taxon>
        <taxon>Bacillati</taxon>
        <taxon>Actinomycetota</taxon>
        <taxon>Actinomycetes</taxon>
        <taxon>Micromonosporales</taxon>
        <taxon>Micromonosporaceae</taxon>
        <taxon>Actinoplanes</taxon>
    </lineage>
</organism>
<accession>A0A931C8C8</accession>
<evidence type="ECO:0000256" key="1">
    <source>
        <dbReference type="SAM" id="Phobius"/>
    </source>
</evidence>
<evidence type="ECO:0000313" key="3">
    <source>
        <dbReference type="Proteomes" id="UP000598146"/>
    </source>
</evidence>
<feature type="transmembrane region" description="Helical" evidence="1">
    <location>
        <begin position="188"/>
        <end position="207"/>
    </location>
</feature>
<dbReference type="Proteomes" id="UP000598146">
    <property type="component" value="Unassembled WGS sequence"/>
</dbReference>
<gene>
    <name evidence="2" type="ORF">I4J89_27955</name>
</gene>
<sequence>MASIDDESSFEDPAEALRLIEREQANLERELTPDPRLMYWPWGLAWLIGSGLLFLRYGPDGRVFVDMPGWLPLLIMSSLMIIAGITTGIVGSRSSRQVSGPSSRQGAMYGFAWSVGFTSFSVVFARLTRAIPDELMGILWGGGMVALVGALYMAGAAIWTDRDMFVLGAWISGVNVVGVLLGPGWHSLLVAIAGGGGLLIAGLVGWWRLR</sequence>
<feature type="transmembrane region" description="Helical" evidence="1">
    <location>
        <begin position="137"/>
        <end position="158"/>
    </location>
</feature>
<keyword evidence="3" id="KW-1185">Reference proteome</keyword>
<feature type="transmembrane region" description="Helical" evidence="1">
    <location>
        <begin position="106"/>
        <end position="125"/>
    </location>
</feature>
<evidence type="ECO:0000313" key="2">
    <source>
        <dbReference type="EMBL" id="MBG0565295.1"/>
    </source>
</evidence>
<dbReference type="AlphaFoldDB" id="A0A931C8C8"/>
<keyword evidence="1" id="KW-0472">Membrane</keyword>